<dbReference type="CDD" id="cd03703">
    <property type="entry name" value="aeIF5B_II"/>
    <property type="match status" value="1"/>
</dbReference>
<comment type="function">
    <text evidence="7 8 9">Function in general translation initiation by promoting the binding of the formylmethionine-tRNA to ribosomes. Seems to function along with eIF-2.</text>
</comment>
<dbReference type="SUPFAM" id="SSF52540">
    <property type="entry name" value="P-loop containing nucleoside triphosphate hydrolases"/>
    <property type="match status" value="1"/>
</dbReference>
<proteinExistence type="inferred from homology"/>
<evidence type="ECO:0000259" key="11">
    <source>
        <dbReference type="PROSITE" id="PS51722"/>
    </source>
</evidence>
<organism evidence="12 13">
    <name type="scientific">Nanobsidianus stetteri</name>
    <dbReference type="NCBI Taxonomy" id="1294122"/>
    <lineage>
        <taxon>Archaea</taxon>
        <taxon>Nanobdellota</taxon>
        <taxon>Candidatus Nanoarchaeia</taxon>
        <taxon>Nanoarchaeales</taxon>
        <taxon>Nanopusillaceae</taxon>
        <taxon>Candidatus Nanobsidianus</taxon>
    </lineage>
</organism>
<dbReference type="Gene3D" id="3.40.50.300">
    <property type="entry name" value="P-loop containing nucleotide triphosphate hydrolases"/>
    <property type="match status" value="1"/>
</dbReference>
<feature type="binding site" evidence="8">
    <location>
        <begin position="129"/>
        <end position="132"/>
    </location>
    <ligand>
        <name>GTP</name>
        <dbReference type="ChEBI" id="CHEBI:37565"/>
    </ligand>
</feature>
<comment type="similarity">
    <text evidence="1 8 9">Belongs to the TRAFAC class translation factor GTPase superfamily. Classic translation factor GTPase family. IF-2 subfamily.</text>
</comment>
<dbReference type="CDD" id="cd16266">
    <property type="entry name" value="IF2_aeIF5B_IV"/>
    <property type="match status" value="1"/>
</dbReference>
<dbReference type="InterPro" id="IPR027417">
    <property type="entry name" value="P-loop_NTPase"/>
</dbReference>
<feature type="domain" description="Tr-type G" evidence="11">
    <location>
        <begin position="2"/>
        <end position="219"/>
    </location>
</feature>
<keyword evidence="4 8" id="KW-0547">Nucleotide-binding</keyword>
<dbReference type="HAMAP" id="MF_00100_A">
    <property type="entry name" value="IF_2_A"/>
    <property type="match status" value="1"/>
</dbReference>
<dbReference type="FunFam" id="3.40.50.10050:FF:000001">
    <property type="entry name" value="Translation initiation factor IF-2"/>
    <property type="match status" value="1"/>
</dbReference>
<dbReference type="NCBIfam" id="TIGR00491">
    <property type="entry name" value="aIF-2"/>
    <property type="match status" value="1"/>
</dbReference>
<feature type="binding site" evidence="8">
    <location>
        <begin position="75"/>
        <end position="79"/>
    </location>
    <ligand>
        <name>GTP</name>
        <dbReference type="ChEBI" id="CHEBI:37565"/>
    </ligand>
</feature>
<dbReference type="Proteomes" id="UP000245908">
    <property type="component" value="Unassembled WGS sequence"/>
</dbReference>
<dbReference type="PRINTS" id="PR00315">
    <property type="entry name" value="ELONGATNFCT"/>
</dbReference>
<dbReference type="InterPro" id="IPR004544">
    <property type="entry name" value="TF_aIF-2_arc"/>
</dbReference>
<feature type="coiled-coil region" evidence="10">
    <location>
        <begin position="557"/>
        <end position="584"/>
    </location>
</feature>
<keyword evidence="10" id="KW-0175">Coiled coil</keyword>
<evidence type="ECO:0000256" key="6">
    <source>
        <dbReference type="ARBA" id="ARBA00023134"/>
    </source>
</evidence>
<dbReference type="Pfam" id="PF11987">
    <property type="entry name" value="IF-2"/>
    <property type="match status" value="1"/>
</dbReference>
<dbReference type="PANTHER" id="PTHR43381:SF4">
    <property type="entry name" value="EUKARYOTIC TRANSLATION INITIATION FACTOR 5B"/>
    <property type="match status" value="1"/>
</dbReference>
<dbReference type="Pfam" id="PF00009">
    <property type="entry name" value="GTP_EFTU"/>
    <property type="match status" value="1"/>
</dbReference>
<evidence type="ECO:0000256" key="9">
    <source>
        <dbReference type="RuleBase" id="RU000644"/>
    </source>
</evidence>
<sequence>MIRSPIIVVLGHVDAGKTSLLDKIRNTSYIKKEVGEMTQHIGATEVSIDVIKEISKPLLNMFKFDLKIPSLLFIDTPGHEVFSNLRRRGGSVSDLAIIVIDILEGFQKQTYEAIEICKQLKVPFLIALNKIDKIDGWKPYENKPFLESIKYQDQKVINKLEEYTYNIVAKLYELGFDSDRYDRVKDFRRQVAIVPISSKTGEGIPDLLLLIAGLSQRYLEEKLRINVEGNGVGVILEVKEEKGLGSVIDIILYDGKIKKGDKIAFLSKDGIKTTKVKLILKPVPLTDIRFAGRNKFKEIDIAYAASGIRISADGLDKALPGSTIYVYNDEKELKEIEQKLKGDIENIIFQTDKEGIIVKADTLGSLEVLVKMLRDRNIPIKKADIGDINKEDVNIALSMKDKYPQYSVIVGFNIGINKNDEEYVKSSNINLIISNVIYDLIEKIEKYINEIKYNKERILRELPPIGKIKILKGNIFRRSNPAIVGIEVLGGEIRKDVYLINLDGKIIGRVLAIQKEKKNIDVAIKNDKVAVSIDDAVVGRNLFEDDVLYTFISENDYRKFKENKDILNDEQKEILKEIANIMRKENPAWGL</sequence>
<dbReference type="Pfam" id="PF14578">
    <property type="entry name" value="GTP_EFTU_D4"/>
    <property type="match status" value="1"/>
</dbReference>
<dbReference type="GO" id="GO:0005525">
    <property type="term" value="F:GTP binding"/>
    <property type="evidence" value="ECO:0007669"/>
    <property type="project" value="UniProtKB-KW"/>
</dbReference>
<dbReference type="GO" id="GO:0003924">
    <property type="term" value="F:GTPase activity"/>
    <property type="evidence" value="ECO:0007669"/>
    <property type="project" value="UniProtKB-UniRule"/>
</dbReference>
<evidence type="ECO:0000313" key="13">
    <source>
        <dbReference type="Proteomes" id="UP000245908"/>
    </source>
</evidence>
<dbReference type="InterPro" id="IPR009000">
    <property type="entry name" value="Transl_B-barrel_sf"/>
</dbReference>
<protein>
    <recommendedName>
        <fullName evidence="2 8">Probable translation initiation factor IF-2</fullName>
    </recommendedName>
</protein>
<keyword evidence="6 8" id="KW-0342">GTP-binding</keyword>
<evidence type="ECO:0000256" key="7">
    <source>
        <dbReference type="ARBA" id="ARBA00024852"/>
    </source>
</evidence>
<evidence type="ECO:0000256" key="8">
    <source>
        <dbReference type="HAMAP-Rule" id="MF_00100"/>
    </source>
</evidence>
<dbReference type="CDD" id="cd01887">
    <property type="entry name" value="IF2_eIF5B"/>
    <property type="match status" value="1"/>
</dbReference>
<dbReference type="PROSITE" id="PS51722">
    <property type="entry name" value="G_TR_2"/>
    <property type="match status" value="1"/>
</dbReference>
<dbReference type="FunFam" id="3.40.50.300:FF:000112">
    <property type="entry name" value="Eukaryotic translation initiation factor 5B"/>
    <property type="match status" value="1"/>
</dbReference>
<dbReference type="GO" id="GO:0005737">
    <property type="term" value="C:cytoplasm"/>
    <property type="evidence" value="ECO:0007669"/>
    <property type="project" value="TreeGrafter"/>
</dbReference>
<evidence type="ECO:0000256" key="3">
    <source>
        <dbReference type="ARBA" id="ARBA00022540"/>
    </source>
</evidence>
<keyword evidence="5 8" id="KW-0648">Protein biosynthesis</keyword>
<evidence type="ECO:0000256" key="10">
    <source>
        <dbReference type="SAM" id="Coils"/>
    </source>
</evidence>
<evidence type="ECO:0000256" key="1">
    <source>
        <dbReference type="ARBA" id="ARBA00007733"/>
    </source>
</evidence>
<evidence type="ECO:0000256" key="2">
    <source>
        <dbReference type="ARBA" id="ARBA00020166"/>
    </source>
</evidence>
<dbReference type="InterPro" id="IPR015760">
    <property type="entry name" value="TIF_IF2"/>
</dbReference>
<name>A0A2T9WSK3_NANST</name>
<dbReference type="InterPro" id="IPR000795">
    <property type="entry name" value="T_Tr_GTP-bd_dom"/>
</dbReference>
<dbReference type="Gene3D" id="3.40.50.10050">
    <property type="entry name" value="Translation initiation factor IF- 2, domain 3"/>
    <property type="match status" value="1"/>
</dbReference>
<accession>A0A2T9WSK3</accession>
<dbReference type="PANTHER" id="PTHR43381">
    <property type="entry name" value="TRANSLATION INITIATION FACTOR IF-2-RELATED"/>
    <property type="match status" value="1"/>
</dbReference>
<dbReference type="SUPFAM" id="SSF50447">
    <property type="entry name" value="Translation proteins"/>
    <property type="match status" value="1"/>
</dbReference>
<dbReference type="InterPro" id="IPR029459">
    <property type="entry name" value="EFTU-type"/>
</dbReference>
<dbReference type="EMBL" id="QEFH01000017">
    <property type="protein sequence ID" value="PVU70808.1"/>
    <property type="molecule type" value="Genomic_DNA"/>
</dbReference>
<dbReference type="InterPro" id="IPR005225">
    <property type="entry name" value="Small_GTP-bd"/>
</dbReference>
<dbReference type="GO" id="GO:0003743">
    <property type="term" value="F:translation initiation factor activity"/>
    <property type="evidence" value="ECO:0007669"/>
    <property type="project" value="UniProtKB-UniRule"/>
</dbReference>
<dbReference type="InterPro" id="IPR036925">
    <property type="entry name" value="TIF_IF2_dom3_sf"/>
</dbReference>
<evidence type="ECO:0000256" key="5">
    <source>
        <dbReference type="ARBA" id="ARBA00022917"/>
    </source>
</evidence>
<gene>
    <name evidence="8" type="primary">infB</name>
    <name evidence="12" type="ORF">DDW05_02255</name>
</gene>
<reference evidence="12 13" key="1">
    <citation type="journal article" date="2015" name="Appl. Environ. Microbiol.">
        <title>Nanoarchaeota, Their Sulfolobales Host, and Nanoarchaeota Virus Distribution across Yellowstone National Park Hot Springs.</title>
        <authorList>
            <person name="Munson-McGee J.H."/>
            <person name="Field E.K."/>
            <person name="Bateson M."/>
            <person name="Rooney C."/>
            <person name="Stepanauskas R."/>
            <person name="Young M.J."/>
        </authorList>
    </citation>
    <scope>NUCLEOTIDE SEQUENCE [LARGE SCALE GENOMIC DNA]</scope>
    <source>
        <strain evidence="12">SCGC AB-777_O03</strain>
    </source>
</reference>
<dbReference type="NCBIfam" id="NF003078">
    <property type="entry name" value="PRK04004.1"/>
    <property type="match status" value="1"/>
</dbReference>
<dbReference type="AlphaFoldDB" id="A0A2T9WSK3"/>
<evidence type="ECO:0000313" key="12">
    <source>
        <dbReference type="EMBL" id="PVU70808.1"/>
    </source>
</evidence>
<dbReference type="NCBIfam" id="TIGR00231">
    <property type="entry name" value="small_GTP"/>
    <property type="match status" value="1"/>
</dbReference>
<feature type="binding site" evidence="8">
    <location>
        <begin position="11"/>
        <end position="18"/>
    </location>
    <ligand>
        <name>GTP</name>
        <dbReference type="ChEBI" id="CHEBI:37565"/>
    </ligand>
</feature>
<evidence type="ECO:0000256" key="4">
    <source>
        <dbReference type="ARBA" id="ARBA00022741"/>
    </source>
</evidence>
<comment type="caution">
    <text evidence="12">The sequence shown here is derived from an EMBL/GenBank/DDBJ whole genome shotgun (WGS) entry which is preliminary data.</text>
</comment>
<dbReference type="InterPro" id="IPR023115">
    <property type="entry name" value="TIF_IF2_dom3"/>
</dbReference>
<keyword evidence="3 8" id="KW-0396">Initiation factor</keyword>
<dbReference type="SUPFAM" id="SSF52156">
    <property type="entry name" value="Initiation factor IF2/eIF5b, domain 3"/>
    <property type="match status" value="1"/>
</dbReference>
<dbReference type="Gene3D" id="2.40.30.10">
    <property type="entry name" value="Translation factors"/>
    <property type="match status" value="2"/>
</dbReference>